<keyword evidence="2" id="KW-1185">Reference proteome</keyword>
<protein>
    <submittedName>
        <fullName evidence="1">Uncharacterized protein</fullName>
    </submittedName>
</protein>
<name>A0ABV7EYM9_9BURK</name>
<dbReference type="RefSeq" id="WP_390331305.1">
    <property type="nucleotide sequence ID" value="NZ_JBHRTP010000022.1"/>
</dbReference>
<organism evidence="1 2">
    <name type="scientific">Undibacterium arcticum</name>
    <dbReference type="NCBI Taxonomy" id="1762892"/>
    <lineage>
        <taxon>Bacteria</taxon>
        <taxon>Pseudomonadati</taxon>
        <taxon>Pseudomonadota</taxon>
        <taxon>Betaproteobacteria</taxon>
        <taxon>Burkholderiales</taxon>
        <taxon>Oxalobacteraceae</taxon>
        <taxon>Undibacterium</taxon>
    </lineage>
</organism>
<comment type="caution">
    <text evidence="1">The sequence shown here is derived from an EMBL/GenBank/DDBJ whole genome shotgun (WGS) entry which is preliminary data.</text>
</comment>
<evidence type="ECO:0000313" key="1">
    <source>
        <dbReference type="EMBL" id="MFC3107888.1"/>
    </source>
</evidence>
<reference evidence="2" key="1">
    <citation type="journal article" date="2019" name="Int. J. Syst. Evol. Microbiol.">
        <title>The Global Catalogue of Microorganisms (GCM) 10K type strain sequencing project: providing services to taxonomists for standard genome sequencing and annotation.</title>
        <authorList>
            <consortium name="The Broad Institute Genomics Platform"/>
            <consortium name="The Broad Institute Genome Sequencing Center for Infectious Disease"/>
            <person name="Wu L."/>
            <person name="Ma J."/>
        </authorList>
    </citation>
    <scope>NUCLEOTIDE SEQUENCE [LARGE SCALE GENOMIC DNA]</scope>
    <source>
        <strain evidence="2">KCTC 42986</strain>
    </source>
</reference>
<accession>A0ABV7EYM9</accession>
<proteinExistence type="predicted"/>
<evidence type="ECO:0000313" key="2">
    <source>
        <dbReference type="Proteomes" id="UP001595530"/>
    </source>
</evidence>
<dbReference type="EMBL" id="JBHRTP010000022">
    <property type="protein sequence ID" value="MFC3107888.1"/>
    <property type="molecule type" value="Genomic_DNA"/>
</dbReference>
<dbReference type="Proteomes" id="UP001595530">
    <property type="component" value="Unassembled WGS sequence"/>
</dbReference>
<gene>
    <name evidence="1" type="ORF">ACFOFO_07930</name>
</gene>
<sequence>MQQRTISTLDELDGIEWFSNIGKHDSDHPIFLISWEEAMESCESAAWESLCQEAANQYRARLIERNVERFRDWNALAREVKQVTVPLVLRKTKGVVNSNHLPKEFIDTVQWDILHLCMESEFADVFPPGFYASQGYWYAKGHFPCGWNGDFPNGRLIVF</sequence>